<dbReference type="GO" id="GO:0004222">
    <property type="term" value="F:metalloendopeptidase activity"/>
    <property type="evidence" value="ECO:0007669"/>
    <property type="project" value="InterPro"/>
</dbReference>
<dbReference type="InterPro" id="IPR001478">
    <property type="entry name" value="PDZ"/>
</dbReference>
<dbReference type="EMBL" id="CP047344">
    <property type="protein sequence ID" value="QIF95325.1"/>
    <property type="molecule type" value="Genomic_DNA"/>
</dbReference>
<feature type="transmembrane region" description="Helical" evidence="11">
    <location>
        <begin position="7"/>
        <end position="28"/>
    </location>
</feature>
<dbReference type="GO" id="GO:0046872">
    <property type="term" value="F:metal ion binding"/>
    <property type="evidence" value="ECO:0007669"/>
    <property type="project" value="UniProtKB-KW"/>
</dbReference>
<dbReference type="InterPro" id="IPR036034">
    <property type="entry name" value="PDZ_sf"/>
</dbReference>
<feature type="domain" description="PDZ" evidence="12">
    <location>
        <begin position="213"/>
        <end position="290"/>
    </location>
</feature>
<evidence type="ECO:0000256" key="2">
    <source>
        <dbReference type="ARBA" id="ARBA00004141"/>
    </source>
</evidence>
<keyword evidence="4 13" id="KW-0645">Protease</keyword>
<dbReference type="InterPro" id="IPR004387">
    <property type="entry name" value="Pept_M50_Zn"/>
</dbReference>
<keyword evidence="6 11" id="KW-0378">Hydrolase</keyword>
<comment type="cofactor">
    <cofactor evidence="1 11">
        <name>Zn(2+)</name>
        <dbReference type="ChEBI" id="CHEBI:29105"/>
    </cofactor>
</comment>
<dbReference type="Gene3D" id="2.30.42.10">
    <property type="match status" value="2"/>
</dbReference>
<keyword evidence="9 11" id="KW-0482">Metalloprotease</keyword>
<feature type="transmembrane region" description="Helical" evidence="11">
    <location>
        <begin position="105"/>
        <end position="126"/>
    </location>
</feature>
<dbReference type="Pfam" id="PF02163">
    <property type="entry name" value="Peptidase_M50"/>
    <property type="match status" value="1"/>
</dbReference>
<keyword evidence="11" id="KW-0479">Metal-binding</keyword>
<comment type="similarity">
    <text evidence="3 11">Belongs to the peptidase M50B family.</text>
</comment>
<dbReference type="CDD" id="cd23082">
    <property type="entry name" value="cpPDZ1_EcRseP-like"/>
    <property type="match status" value="1"/>
</dbReference>
<dbReference type="InterPro" id="IPR008915">
    <property type="entry name" value="Peptidase_M50"/>
</dbReference>
<evidence type="ECO:0000256" key="9">
    <source>
        <dbReference type="ARBA" id="ARBA00023049"/>
    </source>
</evidence>
<accession>A0A6G6SLB4</accession>
<dbReference type="InterPro" id="IPR041489">
    <property type="entry name" value="PDZ_6"/>
</dbReference>
<evidence type="ECO:0000256" key="10">
    <source>
        <dbReference type="ARBA" id="ARBA00023136"/>
    </source>
</evidence>
<protein>
    <recommendedName>
        <fullName evidence="11">Zinc metalloprotease</fullName>
        <ecNumber evidence="11">3.4.24.-</ecNumber>
    </recommendedName>
</protein>
<dbReference type="CDD" id="cd06163">
    <property type="entry name" value="S2P-M50_PDZ_RseP-like"/>
    <property type="match status" value="2"/>
</dbReference>
<evidence type="ECO:0000256" key="8">
    <source>
        <dbReference type="ARBA" id="ARBA00022989"/>
    </source>
</evidence>
<dbReference type="SMART" id="SM00228">
    <property type="entry name" value="PDZ"/>
    <property type="match status" value="2"/>
</dbReference>
<gene>
    <name evidence="13" type="primary">rseP</name>
    <name evidence="13" type="ORF">GTH24_16105</name>
</gene>
<evidence type="ECO:0000256" key="3">
    <source>
        <dbReference type="ARBA" id="ARBA00007931"/>
    </source>
</evidence>
<evidence type="ECO:0000256" key="1">
    <source>
        <dbReference type="ARBA" id="ARBA00001947"/>
    </source>
</evidence>
<keyword evidence="5 11" id="KW-0812">Transmembrane</keyword>
<reference evidence="13 14" key="1">
    <citation type="submission" date="2020-01" db="EMBL/GenBank/DDBJ databases">
        <title>The genomic epidemiology of tigecycline resistance gene tet(X) variants in a swine farm in China.</title>
        <authorList>
            <person name="Peng K."/>
            <person name="Li R."/>
        </authorList>
    </citation>
    <scope>NUCLEOTIDE SEQUENCE [LARGE SCALE GENOMIC DNA]</scope>
    <source>
        <strain evidence="13 14">ZN3</strain>
    </source>
</reference>
<evidence type="ECO:0000313" key="13">
    <source>
        <dbReference type="EMBL" id="QIF95325.1"/>
    </source>
</evidence>
<dbReference type="PANTHER" id="PTHR42837">
    <property type="entry name" value="REGULATOR OF SIGMA-E PROTEASE RSEP"/>
    <property type="match status" value="1"/>
</dbReference>
<evidence type="ECO:0000256" key="4">
    <source>
        <dbReference type="ARBA" id="ARBA00022670"/>
    </source>
</evidence>
<comment type="subcellular location">
    <subcellularLocation>
        <location evidence="2">Membrane</location>
        <topology evidence="2">Multi-pass membrane protein</topology>
    </subcellularLocation>
</comment>
<dbReference type="AlphaFoldDB" id="A0A6G6SLB4"/>
<keyword evidence="7 11" id="KW-0862">Zinc</keyword>
<evidence type="ECO:0000256" key="11">
    <source>
        <dbReference type="RuleBase" id="RU362031"/>
    </source>
</evidence>
<feature type="transmembrane region" description="Helical" evidence="11">
    <location>
        <begin position="376"/>
        <end position="396"/>
    </location>
</feature>
<evidence type="ECO:0000313" key="14">
    <source>
        <dbReference type="Proteomes" id="UP000503287"/>
    </source>
</evidence>
<dbReference type="NCBIfam" id="NF008046">
    <property type="entry name" value="PRK10779.1"/>
    <property type="match status" value="1"/>
</dbReference>
<feature type="transmembrane region" description="Helical" evidence="11">
    <location>
        <begin position="426"/>
        <end position="444"/>
    </location>
</feature>
<proteinExistence type="inferred from homology"/>
<dbReference type="PROSITE" id="PS50106">
    <property type="entry name" value="PDZ"/>
    <property type="match status" value="1"/>
</dbReference>
<keyword evidence="8 11" id="KW-1133">Transmembrane helix</keyword>
<evidence type="ECO:0000256" key="5">
    <source>
        <dbReference type="ARBA" id="ARBA00022692"/>
    </source>
</evidence>
<dbReference type="RefSeq" id="WP_072070006.1">
    <property type="nucleotide sequence ID" value="NZ_CP047344.1"/>
</dbReference>
<keyword evidence="14" id="KW-1185">Reference proteome</keyword>
<keyword evidence="10 11" id="KW-0472">Membrane</keyword>
<sequence>MGILWNLAAFIIVLGILITVHEFGHFWVARRCGIYVERFSIGFGKAIWRKVDKHGTEFVIAWIPLGGYVKMLDERVGEVPPERRHLAFNNKTVGQRAAVVAAGPIANFLLAIVAYWIVFMIGVPALKPVIADIRPNSIAEQAKLTPGMELKSVAGIETPDQNSVRLALVSKIGAKEVSFVVSDPNSLSESENILNLQQWNFDPEKQDPILSLGIMPVGARLDSKIVEVTVGSAAEKAGLQAGDRIVTVDGQPIDTWHPFTYFVRQSPNKALALLVERNGSSLELMITPTAITLKDGTEVGQVGAQLQVLPPDEQYLIMQQYNPFSALYEASDKTWQLMGLTVKMIGKLVVGDVKLTNLSGPVSIAKGAGMSADSGFVYYLMFMALISVNLGIINLFPLPVLDGGHLLFLVIEKIKGGPVSERVQDFCYRIGIMALMLLTGLALFNDFSRL</sequence>
<dbReference type="SUPFAM" id="SSF50156">
    <property type="entry name" value="PDZ domain-like"/>
    <property type="match status" value="2"/>
</dbReference>
<organism evidence="13 14">
    <name type="scientific">Proteus vulgaris</name>
    <dbReference type="NCBI Taxonomy" id="585"/>
    <lineage>
        <taxon>Bacteria</taxon>
        <taxon>Pseudomonadati</taxon>
        <taxon>Pseudomonadota</taxon>
        <taxon>Gammaproteobacteria</taxon>
        <taxon>Enterobacterales</taxon>
        <taxon>Morganellaceae</taxon>
        <taxon>Proteus</taxon>
    </lineage>
</organism>
<dbReference type="Proteomes" id="UP000503287">
    <property type="component" value="Chromosome"/>
</dbReference>
<evidence type="ECO:0000256" key="6">
    <source>
        <dbReference type="ARBA" id="ARBA00022801"/>
    </source>
</evidence>
<dbReference type="GO" id="GO:0006508">
    <property type="term" value="P:proteolysis"/>
    <property type="evidence" value="ECO:0007669"/>
    <property type="project" value="UniProtKB-KW"/>
</dbReference>
<name>A0A6G6SLB4_PROVU</name>
<dbReference type="Pfam" id="PF17820">
    <property type="entry name" value="PDZ_6"/>
    <property type="match status" value="1"/>
</dbReference>
<dbReference type="NCBIfam" id="TIGR00054">
    <property type="entry name" value="RIP metalloprotease RseP"/>
    <property type="match status" value="1"/>
</dbReference>
<dbReference type="OrthoDB" id="9782003at2"/>
<dbReference type="EC" id="3.4.24.-" evidence="11"/>
<evidence type="ECO:0000259" key="12">
    <source>
        <dbReference type="PROSITE" id="PS50106"/>
    </source>
</evidence>
<dbReference type="GO" id="GO:0016020">
    <property type="term" value="C:membrane"/>
    <property type="evidence" value="ECO:0007669"/>
    <property type="project" value="UniProtKB-SubCell"/>
</dbReference>
<evidence type="ECO:0000256" key="7">
    <source>
        <dbReference type="ARBA" id="ARBA00022833"/>
    </source>
</evidence>
<dbReference type="PANTHER" id="PTHR42837:SF2">
    <property type="entry name" value="MEMBRANE METALLOPROTEASE ARASP2, CHLOROPLASTIC-RELATED"/>
    <property type="match status" value="1"/>
</dbReference>